<dbReference type="InterPro" id="IPR044292">
    <property type="entry name" value="NPR"/>
</dbReference>
<reference evidence="2" key="1">
    <citation type="journal article" date="2024" name="IScience">
        <title>Strigolactones Initiate the Formation of Haustorium-like Structures in Castilleja.</title>
        <authorList>
            <person name="Buerger M."/>
            <person name="Peterson D."/>
            <person name="Chory J."/>
        </authorList>
    </citation>
    <scope>NUCLEOTIDE SEQUENCE [LARGE SCALE GENOMIC DNA]</scope>
</reference>
<evidence type="ECO:0000313" key="2">
    <source>
        <dbReference type="Proteomes" id="UP001632038"/>
    </source>
</evidence>
<comment type="caution">
    <text evidence="1">The sequence shown here is derived from an EMBL/GenBank/DDBJ whole genome shotgun (WGS) entry which is preliminary data.</text>
</comment>
<dbReference type="EMBL" id="JAVIJP010000004">
    <property type="protein sequence ID" value="KAL3654652.1"/>
    <property type="molecule type" value="Genomic_DNA"/>
</dbReference>
<accession>A0ABD3ELL8</accession>
<name>A0ABD3ELL8_9LAMI</name>
<gene>
    <name evidence="1" type="primary">NPR1_1</name>
    <name evidence="1" type="ORF">CASFOL_001637</name>
</gene>
<protein>
    <submittedName>
        <fullName evidence="1">Nitrogen permease reactivator protein</fullName>
    </submittedName>
</protein>
<dbReference type="PANTHER" id="PTHR46475">
    <property type="entry name" value="REGULATORY PROTEIN NPR3"/>
    <property type="match status" value="1"/>
</dbReference>
<dbReference type="PANTHER" id="PTHR46475:SF2">
    <property type="entry name" value="REGULATORY PROTEIN NPR3"/>
    <property type="match status" value="1"/>
</dbReference>
<keyword evidence="2" id="KW-1185">Reference proteome</keyword>
<evidence type="ECO:0000313" key="1">
    <source>
        <dbReference type="EMBL" id="KAL3654652.1"/>
    </source>
</evidence>
<proteinExistence type="predicted"/>
<sequence length="99" mass="11016">MTSSLFFSFESDITLDEPYALHYAVAYCDPKIVAEVLSLGLGDVNLRLRIRSHPIIVSLLNKWVRIGSDVRGTECDYYLSEADEAEGLSDEEREGAGSE</sequence>
<dbReference type="Proteomes" id="UP001632038">
    <property type="component" value="Unassembled WGS sequence"/>
</dbReference>
<organism evidence="1 2">
    <name type="scientific">Castilleja foliolosa</name>
    <dbReference type="NCBI Taxonomy" id="1961234"/>
    <lineage>
        <taxon>Eukaryota</taxon>
        <taxon>Viridiplantae</taxon>
        <taxon>Streptophyta</taxon>
        <taxon>Embryophyta</taxon>
        <taxon>Tracheophyta</taxon>
        <taxon>Spermatophyta</taxon>
        <taxon>Magnoliopsida</taxon>
        <taxon>eudicotyledons</taxon>
        <taxon>Gunneridae</taxon>
        <taxon>Pentapetalae</taxon>
        <taxon>asterids</taxon>
        <taxon>lamiids</taxon>
        <taxon>Lamiales</taxon>
        <taxon>Orobanchaceae</taxon>
        <taxon>Pedicularideae</taxon>
        <taxon>Castillejinae</taxon>
        <taxon>Castilleja</taxon>
    </lineage>
</organism>
<dbReference type="AlphaFoldDB" id="A0ABD3ELL8"/>